<sequence>MDGEQNLLGEFLRARRELVSPETVGIPVHGTRRVAGLRREEVAMLAGISAEYYLRLEQGRDRNPSGQVLRSVARVLQLDEEATAHLLGLVRADERPRRPR</sequence>
<feature type="non-terminal residue" evidence="2">
    <location>
        <position position="100"/>
    </location>
</feature>
<dbReference type="SMART" id="SM00530">
    <property type="entry name" value="HTH_XRE"/>
    <property type="match status" value="1"/>
</dbReference>
<accession>U2RS93</accession>
<dbReference type="RefSeq" id="WP_021761339.1">
    <property type="nucleotide sequence ID" value="NZ_KI272106.1"/>
</dbReference>
<reference evidence="2 3" key="1">
    <citation type="submission" date="2013-08" db="EMBL/GenBank/DDBJ databases">
        <authorList>
            <person name="Weinstock G."/>
            <person name="Sodergren E."/>
            <person name="Wylie T."/>
            <person name="Fulton L."/>
            <person name="Fulton R."/>
            <person name="Fronick C."/>
            <person name="O'Laughlin M."/>
            <person name="Godfrey J."/>
            <person name="Miner T."/>
            <person name="Herter B."/>
            <person name="Appelbaum E."/>
            <person name="Cordes M."/>
            <person name="Lek S."/>
            <person name="Wollam A."/>
            <person name="Pepin K.H."/>
            <person name="Palsikar V.B."/>
            <person name="Mitreva M."/>
            <person name="Wilson R.K."/>
        </authorList>
    </citation>
    <scope>NUCLEOTIDE SEQUENCE [LARGE SCALE GENOMIC DNA]</scope>
    <source>
        <strain evidence="2 3">ATCC 14665</strain>
    </source>
</reference>
<comment type="caution">
    <text evidence="2">The sequence shown here is derived from an EMBL/GenBank/DDBJ whole genome shotgun (WGS) entry which is preliminary data.</text>
</comment>
<feature type="domain" description="HTH cro/C1-type" evidence="1">
    <location>
        <begin position="32"/>
        <end position="83"/>
    </location>
</feature>
<dbReference type="CDD" id="cd00093">
    <property type="entry name" value="HTH_XRE"/>
    <property type="match status" value="1"/>
</dbReference>
<dbReference type="GO" id="GO:0003677">
    <property type="term" value="F:DNA binding"/>
    <property type="evidence" value="ECO:0007669"/>
    <property type="project" value="InterPro"/>
</dbReference>
<organism evidence="2 3">
    <name type="scientific">Leifsonia aquatica ATCC 14665</name>
    <dbReference type="NCBI Taxonomy" id="1358026"/>
    <lineage>
        <taxon>Bacteria</taxon>
        <taxon>Bacillati</taxon>
        <taxon>Actinomycetota</taxon>
        <taxon>Actinomycetes</taxon>
        <taxon>Micrococcales</taxon>
        <taxon>Microbacteriaceae</taxon>
        <taxon>Leifsonia</taxon>
    </lineage>
</organism>
<dbReference type="InterPro" id="IPR001387">
    <property type="entry name" value="Cro/C1-type_HTH"/>
</dbReference>
<dbReference type="Gene3D" id="1.10.260.40">
    <property type="entry name" value="lambda repressor-like DNA-binding domains"/>
    <property type="match status" value="1"/>
</dbReference>
<dbReference type="Pfam" id="PF13560">
    <property type="entry name" value="HTH_31"/>
    <property type="match status" value="1"/>
</dbReference>
<dbReference type="Proteomes" id="UP000016605">
    <property type="component" value="Unassembled WGS sequence"/>
</dbReference>
<dbReference type="OrthoDB" id="3518652at2"/>
<dbReference type="PANTHER" id="PTHR35010">
    <property type="entry name" value="BLL4672 PROTEIN-RELATED"/>
    <property type="match status" value="1"/>
</dbReference>
<dbReference type="PROSITE" id="PS50943">
    <property type="entry name" value="HTH_CROC1"/>
    <property type="match status" value="1"/>
</dbReference>
<evidence type="ECO:0000313" key="3">
    <source>
        <dbReference type="Proteomes" id="UP000016605"/>
    </source>
</evidence>
<dbReference type="InterPro" id="IPR010982">
    <property type="entry name" value="Lambda_DNA-bd_dom_sf"/>
</dbReference>
<dbReference type="SUPFAM" id="SSF47413">
    <property type="entry name" value="lambda repressor-like DNA-binding domains"/>
    <property type="match status" value="1"/>
</dbReference>
<dbReference type="HOGENOM" id="CLU_170410_0_0_11"/>
<name>U2RS93_LEIAQ</name>
<dbReference type="AlphaFoldDB" id="U2RS93"/>
<gene>
    <name evidence="2" type="ORF">N136_01933</name>
</gene>
<proteinExistence type="predicted"/>
<evidence type="ECO:0000313" key="2">
    <source>
        <dbReference type="EMBL" id="ERK71706.1"/>
    </source>
</evidence>
<evidence type="ECO:0000259" key="1">
    <source>
        <dbReference type="PROSITE" id="PS50943"/>
    </source>
</evidence>
<protein>
    <recommendedName>
        <fullName evidence="1">HTH cro/C1-type domain-containing protein</fullName>
    </recommendedName>
</protein>
<dbReference type="EMBL" id="AWVQ01000237">
    <property type="protein sequence ID" value="ERK71706.1"/>
    <property type="molecule type" value="Genomic_DNA"/>
</dbReference>
<dbReference type="PANTHER" id="PTHR35010:SF2">
    <property type="entry name" value="BLL4672 PROTEIN"/>
    <property type="match status" value="1"/>
</dbReference>